<keyword evidence="2" id="KW-1185">Reference proteome</keyword>
<reference evidence="2" key="1">
    <citation type="journal article" date="2023" name="G3 (Bethesda)">
        <title>Genome assembly and association tests identify interacting loci associated with vigor, precocity, and sex in interspecific pistachio rootstocks.</title>
        <authorList>
            <person name="Palmer W."/>
            <person name="Jacygrad E."/>
            <person name="Sagayaradj S."/>
            <person name="Cavanaugh K."/>
            <person name="Han R."/>
            <person name="Bertier L."/>
            <person name="Beede B."/>
            <person name="Kafkas S."/>
            <person name="Golino D."/>
            <person name="Preece J."/>
            <person name="Michelmore R."/>
        </authorList>
    </citation>
    <scope>NUCLEOTIDE SEQUENCE [LARGE SCALE GENOMIC DNA]</scope>
</reference>
<dbReference type="Proteomes" id="UP001163603">
    <property type="component" value="Chromosome 11"/>
</dbReference>
<accession>A0ACC0XM82</accession>
<sequence length="118" mass="13712">MERVLIKLSFWVALVLVQTSGFNGFLENERIGLLDLKSFIKSISDYQREKILASWVDDKMSNYFDWERVQCNATTERVIKLSLNHTTQFNPSISLDRLPTPNLSLFHAFEELKSLNLS</sequence>
<organism evidence="1 2">
    <name type="scientific">Pistacia integerrima</name>
    <dbReference type="NCBI Taxonomy" id="434235"/>
    <lineage>
        <taxon>Eukaryota</taxon>
        <taxon>Viridiplantae</taxon>
        <taxon>Streptophyta</taxon>
        <taxon>Embryophyta</taxon>
        <taxon>Tracheophyta</taxon>
        <taxon>Spermatophyta</taxon>
        <taxon>Magnoliopsida</taxon>
        <taxon>eudicotyledons</taxon>
        <taxon>Gunneridae</taxon>
        <taxon>Pentapetalae</taxon>
        <taxon>rosids</taxon>
        <taxon>malvids</taxon>
        <taxon>Sapindales</taxon>
        <taxon>Anacardiaceae</taxon>
        <taxon>Pistacia</taxon>
    </lineage>
</organism>
<name>A0ACC0XM82_9ROSI</name>
<evidence type="ECO:0000313" key="1">
    <source>
        <dbReference type="EMBL" id="KAJ0020395.1"/>
    </source>
</evidence>
<dbReference type="EMBL" id="CM047746">
    <property type="protein sequence ID" value="KAJ0020395.1"/>
    <property type="molecule type" value="Genomic_DNA"/>
</dbReference>
<proteinExistence type="predicted"/>
<gene>
    <name evidence="1" type="ORF">Pint_31433</name>
</gene>
<evidence type="ECO:0000313" key="2">
    <source>
        <dbReference type="Proteomes" id="UP001163603"/>
    </source>
</evidence>
<protein>
    <submittedName>
        <fullName evidence="1">Uncharacterized protein</fullName>
    </submittedName>
</protein>
<comment type="caution">
    <text evidence="1">The sequence shown here is derived from an EMBL/GenBank/DDBJ whole genome shotgun (WGS) entry which is preliminary data.</text>
</comment>